<keyword evidence="2" id="KW-1185">Reference proteome</keyword>
<dbReference type="AlphaFoldDB" id="A0A6A2ZWD5"/>
<organism evidence="1 2">
    <name type="scientific">Hibiscus syriacus</name>
    <name type="common">Rose of Sharon</name>
    <dbReference type="NCBI Taxonomy" id="106335"/>
    <lineage>
        <taxon>Eukaryota</taxon>
        <taxon>Viridiplantae</taxon>
        <taxon>Streptophyta</taxon>
        <taxon>Embryophyta</taxon>
        <taxon>Tracheophyta</taxon>
        <taxon>Spermatophyta</taxon>
        <taxon>Magnoliopsida</taxon>
        <taxon>eudicotyledons</taxon>
        <taxon>Gunneridae</taxon>
        <taxon>Pentapetalae</taxon>
        <taxon>rosids</taxon>
        <taxon>malvids</taxon>
        <taxon>Malvales</taxon>
        <taxon>Malvaceae</taxon>
        <taxon>Malvoideae</taxon>
        <taxon>Hibiscus</taxon>
    </lineage>
</organism>
<gene>
    <name evidence="1" type="ORF">F3Y22_tig00110710pilonHSYRG00019</name>
</gene>
<reference evidence="1" key="1">
    <citation type="submission" date="2019-09" db="EMBL/GenBank/DDBJ databases">
        <title>Draft genome information of white flower Hibiscus syriacus.</title>
        <authorList>
            <person name="Kim Y.-M."/>
        </authorList>
    </citation>
    <scope>NUCLEOTIDE SEQUENCE [LARGE SCALE GENOMIC DNA]</scope>
    <source>
        <strain evidence="1">YM2019G1</strain>
    </source>
</reference>
<comment type="caution">
    <text evidence="1">The sequence shown here is derived from an EMBL/GenBank/DDBJ whole genome shotgun (WGS) entry which is preliminary data.</text>
</comment>
<dbReference type="EMBL" id="VEPZ02001081">
    <property type="protein sequence ID" value="KAE8695442.1"/>
    <property type="molecule type" value="Genomic_DNA"/>
</dbReference>
<name>A0A6A2ZWD5_HIBSY</name>
<sequence>MKSESGHDPPPPAQVAARVRIGFPAQSWIQFSMPEFPVRIGRDPKYLWCTLVFIADAERA</sequence>
<evidence type="ECO:0000313" key="2">
    <source>
        <dbReference type="Proteomes" id="UP000436088"/>
    </source>
</evidence>
<protein>
    <submittedName>
        <fullName evidence="1">Uncharacterized protein</fullName>
    </submittedName>
</protein>
<evidence type="ECO:0000313" key="1">
    <source>
        <dbReference type="EMBL" id="KAE8695442.1"/>
    </source>
</evidence>
<accession>A0A6A2ZWD5</accession>
<proteinExistence type="predicted"/>
<dbReference type="Proteomes" id="UP000436088">
    <property type="component" value="Unassembled WGS sequence"/>
</dbReference>